<feature type="signal peptide" evidence="8">
    <location>
        <begin position="1"/>
        <end position="18"/>
    </location>
</feature>
<dbReference type="InterPro" id="IPR003423">
    <property type="entry name" value="OMP_efflux"/>
</dbReference>
<evidence type="ECO:0000256" key="7">
    <source>
        <dbReference type="ARBA" id="ARBA00023237"/>
    </source>
</evidence>
<keyword evidence="6" id="KW-0472">Membrane</keyword>
<dbReference type="GO" id="GO:0015562">
    <property type="term" value="F:efflux transmembrane transporter activity"/>
    <property type="evidence" value="ECO:0007669"/>
    <property type="project" value="InterPro"/>
</dbReference>
<evidence type="ECO:0000256" key="6">
    <source>
        <dbReference type="ARBA" id="ARBA00023136"/>
    </source>
</evidence>
<name>A0A423GTZ0_9PSED</name>
<feature type="chain" id="PRO_5019465585" evidence="8">
    <location>
        <begin position="19"/>
        <end position="462"/>
    </location>
</feature>
<accession>A0A423GTZ0</accession>
<comment type="similarity">
    <text evidence="2">Belongs to the outer membrane factor (OMF) (TC 1.B.17) family.</text>
</comment>
<dbReference type="SUPFAM" id="SSF56954">
    <property type="entry name" value="Outer membrane efflux proteins (OEP)"/>
    <property type="match status" value="1"/>
</dbReference>
<evidence type="ECO:0000313" key="10">
    <source>
        <dbReference type="Proteomes" id="UP000284684"/>
    </source>
</evidence>
<dbReference type="AlphaFoldDB" id="A0A423GTZ0"/>
<gene>
    <name evidence="9" type="ORF">BK658_09680</name>
</gene>
<keyword evidence="8" id="KW-0732">Signal</keyword>
<evidence type="ECO:0000313" key="9">
    <source>
        <dbReference type="EMBL" id="RON00555.1"/>
    </source>
</evidence>
<keyword evidence="5" id="KW-0812">Transmembrane</keyword>
<organism evidence="9 10">
    <name type="scientific">Pseudomonas brassicacearum</name>
    <dbReference type="NCBI Taxonomy" id="930166"/>
    <lineage>
        <taxon>Bacteria</taxon>
        <taxon>Pseudomonadati</taxon>
        <taxon>Pseudomonadota</taxon>
        <taxon>Gammaproteobacteria</taxon>
        <taxon>Pseudomonadales</taxon>
        <taxon>Pseudomonadaceae</taxon>
        <taxon>Pseudomonas</taxon>
    </lineage>
</organism>
<dbReference type="Pfam" id="PF02321">
    <property type="entry name" value="OEP"/>
    <property type="match status" value="2"/>
</dbReference>
<dbReference type="GO" id="GO:0009279">
    <property type="term" value="C:cell outer membrane"/>
    <property type="evidence" value="ECO:0007669"/>
    <property type="project" value="UniProtKB-SubCell"/>
</dbReference>
<evidence type="ECO:0000256" key="5">
    <source>
        <dbReference type="ARBA" id="ARBA00022692"/>
    </source>
</evidence>
<evidence type="ECO:0000256" key="1">
    <source>
        <dbReference type="ARBA" id="ARBA00004442"/>
    </source>
</evidence>
<sequence length="462" mass="51489">MFRLSLITLLIFTSQANAVETSSRSTLMSVYSQVVEHNSEIAAAQEDYFARREAVPQARADLLPQIDLQALNGSTRTNLHDVDTRNGSLYRVTLNQPLFDAAHWFNLKSANALSEQAKLDFSTVQQELVLKTAQAYFDTLLAEDTLAATKAELRAFERQLNQTRQRYDAGLSDQNDVLSAQASYDRSHASVINAQRLTDDAYQALNRLTGQPQAPLIGIRHTLPVEPPIPNEAQSWVDQALTQNLRLRASQARTQAAQENLRSQKAAHLPTLGLQLGYAEGDADVMDNPPGFGQRGGNEKQSSVQLNFKLPLYSGGRTSSRVREAYHRFDESEYDQTSLQREVVETSRNAFRSVNSEREQVRALRQTIISSQGALHATEVGYEVGNRNIVDILSAQRDLYNAVRDYNLARYSYILSGLRLKLAAGTLSPADLQSLAQYLKPDYDPDKDFLPADLAQQGVKTL</sequence>
<protein>
    <submittedName>
        <fullName evidence="9">Channel protein TolC</fullName>
    </submittedName>
</protein>
<dbReference type="EMBL" id="MOBI01000011">
    <property type="protein sequence ID" value="RON00555.1"/>
    <property type="molecule type" value="Genomic_DNA"/>
</dbReference>
<keyword evidence="3" id="KW-0813">Transport</keyword>
<keyword evidence="7" id="KW-0998">Cell outer membrane</keyword>
<dbReference type="Gene3D" id="1.20.1600.10">
    <property type="entry name" value="Outer membrane efflux proteins (OEP)"/>
    <property type="match status" value="1"/>
</dbReference>
<dbReference type="GO" id="GO:1990281">
    <property type="term" value="C:efflux pump complex"/>
    <property type="evidence" value="ECO:0007669"/>
    <property type="project" value="TreeGrafter"/>
</dbReference>
<dbReference type="InterPro" id="IPR010130">
    <property type="entry name" value="T1SS_OMP_TolC"/>
</dbReference>
<evidence type="ECO:0000256" key="2">
    <source>
        <dbReference type="ARBA" id="ARBA00007613"/>
    </source>
</evidence>
<dbReference type="PANTHER" id="PTHR30026">
    <property type="entry name" value="OUTER MEMBRANE PROTEIN TOLC"/>
    <property type="match status" value="1"/>
</dbReference>
<evidence type="ECO:0000256" key="4">
    <source>
        <dbReference type="ARBA" id="ARBA00022452"/>
    </source>
</evidence>
<keyword evidence="4" id="KW-1134">Transmembrane beta strand</keyword>
<dbReference type="PANTHER" id="PTHR30026:SF20">
    <property type="entry name" value="OUTER MEMBRANE PROTEIN TOLC"/>
    <property type="match status" value="1"/>
</dbReference>
<evidence type="ECO:0000256" key="8">
    <source>
        <dbReference type="SAM" id="SignalP"/>
    </source>
</evidence>
<comment type="subcellular location">
    <subcellularLocation>
        <location evidence="1">Cell outer membrane</location>
    </subcellularLocation>
</comment>
<comment type="caution">
    <text evidence="9">The sequence shown here is derived from an EMBL/GenBank/DDBJ whole genome shotgun (WGS) entry which is preliminary data.</text>
</comment>
<dbReference type="GO" id="GO:0015288">
    <property type="term" value="F:porin activity"/>
    <property type="evidence" value="ECO:0007669"/>
    <property type="project" value="TreeGrafter"/>
</dbReference>
<proteinExistence type="inferred from homology"/>
<dbReference type="InterPro" id="IPR051906">
    <property type="entry name" value="TolC-like"/>
</dbReference>
<dbReference type="Proteomes" id="UP000284684">
    <property type="component" value="Unassembled WGS sequence"/>
</dbReference>
<reference evidence="9 10" key="1">
    <citation type="submission" date="2016-10" db="EMBL/GenBank/DDBJ databases">
        <title>Comparative genome analysis of multiple Pseudomonas spp. focuses on biocontrol and plant growth promoting traits.</title>
        <authorList>
            <person name="Tao X.-Y."/>
            <person name="Taylor C.G."/>
        </authorList>
    </citation>
    <scope>NUCLEOTIDE SEQUENCE [LARGE SCALE GENOMIC DNA]</scope>
    <source>
        <strain evidence="9 10">37D10</strain>
    </source>
</reference>
<dbReference type="NCBIfam" id="TIGR01844">
    <property type="entry name" value="type_I_sec_TolC"/>
    <property type="match status" value="1"/>
</dbReference>
<dbReference type="RefSeq" id="WP_123582187.1">
    <property type="nucleotide sequence ID" value="NZ_MOBI01000011.1"/>
</dbReference>
<evidence type="ECO:0000256" key="3">
    <source>
        <dbReference type="ARBA" id="ARBA00022448"/>
    </source>
</evidence>